<dbReference type="Pfam" id="PF04577">
    <property type="entry name" value="Glyco_transf_61"/>
    <property type="match status" value="1"/>
</dbReference>
<dbReference type="STRING" id="2070753.A0A3A2Z8I2"/>
<evidence type="ECO:0000313" key="13">
    <source>
        <dbReference type="Proteomes" id="UP000266188"/>
    </source>
</evidence>
<comment type="catalytic activity">
    <reaction evidence="9">
        <text>L-seryl-[protein] + UDP-N-acetyl-alpha-D-glucosamine = 3-O-(N-acetyl-beta-D-glucosaminyl)-L-seryl-[protein] + UDP + H(+)</text>
        <dbReference type="Rhea" id="RHEA:48904"/>
        <dbReference type="Rhea" id="RHEA-COMP:9863"/>
        <dbReference type="Rhea" id="RHEA-COMP:12251"/>
        <dbReference type="ChEBI" id="CHEBI:15378"/>
        <dbReference type="ChEBI" id="CHEBI:29999"/>
        <dbReference type="ChEBI" id="CHEBI:57705"/>
        <dbReference type="ChEBI" id="CHEBI:58223"/>
        <dbReference type="ChEBI" id="CHEBI:90838"/>
        <dbReference type="EC" id="2.4.1.255"/>
    </reaction>
</comment>
<evidence type="ECO:0000256" key="4">
    <source>
        <dbReference type="ARBA" id="ARBA00022729"/>
    </source>
</evidence>
<dbReference type="PANTHER" id="PTHR20961:SF148">
    <property type="entry name" value="EGF DOMAIN-SPECIFIC O-LINKED N-ACETYLGLUCOSAMINE TRANSFERASE"/>
    <property type="match status" value="1"/>
</dbReference>
<evidence type="ECO:0000256" key="10">
    <source>
        <dbReference type="ARBA" id="ARBA00049432"/>
    </source>
</evidence>
<keyword evidence="13" id="KW-1185">Reference proteome</keyword>
<evidence type="ECO:0000256" key="3">
    <source>
        <dbReference type="ARBA" id="ARBA00022679"/>
    </source>
</evidence>
<comment type="catalytic activity">
    <reaction evidence="10">
        <text>L-threonyl-[protein] + UDP-N-acetyl-alpha-D-glucosamine = 3-O-(N-acetyl-beta-D-glucosaminyl)-L-threonyl-[protein] + UDP + H(+)</text>
        <dbReference type="Rhea" id="RHEA:48908"/>
        <dbReference type="Rhea" id="RHEA-COMP:11060"/>
        <dbReference type="Rhea" id="RHEA-COMP:12252"/>
        <dbReference type="ChEBI" id="CHEBI:15378"/>
        <dbReference type="ChEBI" id="CHEBI:30013"/>
        <dbReference type="ChEBI" id="CHEBI:57705"/>
        <dbReference type="ChEBI" id="CHEBI:58223"/>
        <dbReference type="ChEBI" id="CHEBI:90840"/>
        <dbReference type="EC" id="2.4.1.255"/>
    </reaction>
</comment>
<dbReference type="PANTHER" id="PTHR20961">
    <property type="entry name" value="GLYCOSYLTRANSFERASE"/>
    <property type="match status" value="1"/>
</dbReference>
<keyword evidence="5" id="KW-0256">Endoplasmic reticulum</keyword>
<proteinExistence type="predicted"/>
<protein>
    <recommendedName>
        <fullName evidence="7">EGF domain-specific O-linked N-acetylglucosamine transferase</fullName>
        <ecNumber evidence="1">2.4.1.255</ecNumber>
    </recommendedName>
    <alternativeName>
        <fullName evidence="8">Extracellular O-linked N-acetylglucosamine transferase</fullName>
    </alternativeName>
</protein>
<keyword evidence="2" id="KW-0328">Glycosyltransferase</keyword>
<evidence type="ECO:0000313" key="12">
    <source>
        <dbReference type="EMBL" id="RJE19216.1"/>
    </source>
</evidence>
<dbReference type="Proteomes" id="UP000266188">
    <property type="component" value="Unassembled WGS sequence"/>
</dbReference>
<dbReference type="EMBL" id="MVGC01000434">
    <property type="protein sequence ID" value="RJE19216.1"/>
    <property type="molecule type" value="Genomic_DNA"/>
</dbReference>
<dbReference type="InterPro" id="IPR049625">
    <property type="entry name" value="Glyco_transf_61_cat"/>
</dbReference>
<evidence type="ECO:0000256" key="8">
    <source>
        <dbReference type="ARBA" id="ARBA00042574"/>
    </source>
</evidence>
<evidence type="ECO:0000256" key="7">
    <source>
        <dbReference type="ARBA" id="ARBA00040944"/>
    </source>
</evidence>
<dbReference type="InterPro" id="IPR007657">
    <property type="entry name" value="Glycosyltransferase_61"/>
</dbReference>
<reference evidence="13" key="1">
    <citation type="submission" date="2017-02" db="EMBL/GenBank/DDBJ databases">
        <authorList>
            <person name="Tafer H."/>
            <person name="Lopandic K."/>
        </authorList>
    </citation>
    <scope>NUCLEOTIDE SEQUENCE [LARGE SCALE GENOMIC DNA]</scope>
    <source>
        <strain evidence="13">CBS 366.77</strain>
    </source>
</reference>
<dbReference type="EC" id="2.4.1.255" evidence="1"/>
<keyword evidence="6" id="KW-0325">Glycoprotein</keyword>
<evidence type="ECO:0000256" key="2">
    <source>
        <dbReference type="ARBA" id="ARBA00022676"/>
    </source>
</evidence>
<organism evidence="12 13">
    <name type="scientific">Aspergillus sclerotialis</name>
    <dbReference type="NCBI Taxonomy" id="2070753"/>
    <lineage>
        <taxon>Eukaryota</taxon>
        <taxon>Fungi</taxon>
        <taxon>Dikarya</taxon>
        <taxon>Ascomycota</taxon>
        <taxon>Pezizomycotina</taxon>
        <taxon>Eurotiomycetes</taxon>
        <taxon>Eurotiomycetidae</taxon>
        <taxon>Eurotiales</taxon>
        <taxon>Aspergillaceae</taxon>
        <taxon>Aspergillus</taxon>
        <taxon>Aspergillus subgen. Polypaecilum</taxon>
    </lineage>
</organism>
<accession>A0A3A2Z8I2</accession>
<evidence type="ECO:0000256" key="5">
    <source>
        <dbReference type="ARBA" id="ARBA00022824"/>
    </source>
</evidence>
<sequence length="431" mass="49301">MSVEEKPLEFPPEYSVDLFESPFCADRFGSQYLEHLRDSATEYCTPQSSSTLTCFHVRVTDDYRIDTLCMGRDAFFDPASRKFDLGCELAELSAPKTLASIPDYGKFHNYWYNTGPQVVLDGWVNLDDNIRGRAPPDTPNYTILVKREGSENLWHCLMEIFSMTMTLDVLQISPRLNESRPFLTAADAANTQVVLLDDKSDGPYFDLWSVFAQKPTLRIKDVPDNTTFENIIVPLAGGSNPLWQGDWEIHSCENSLLLRTFSRRVLDIYDLGTREPRQGDQIVVTFINRTGSRRLVDQEEYLKKLQSTFANVKVQSGDFADILFHEQLEIIQDTDVLVGVHGAGLTHAMFLQPRSAVVEILPPTLNHKGFRNLACLMGHSYFSAHGFEPTLSKRRDWQRDDVYFEQNKFMELLDTAIKTMYNKGQRNYDVV</sequence>
<dbReference type="AlphaFoldDB" id="A0A3A2Z8I2"/>
<feature type="domain" description="Glycosyltransferase 61 catalytic" evidence="11">
    <location>
        <begin position="266"/>
        <end position="358"/>
    </location>
</feature>
<dbReference type="GO" id="GO:0005788">
    <property type="term" value="C:endoplasmic reticulum lumen"/>
    <property type="evidence" value="ECO:0007669"/>
    <property type="project" value="TreeGrafter"/>
</dbReference>
<evidence type="ECO:0000256" key="6">
    <source>
        <dbReference type="ARBA" id="ARBA00023180"/>
    </source>
</evidence>
<keyword evidence="3" id="KW-0808">Transferase</keyword>
<dbReference type="OrthoDB" id="529273at2759"/>
<dbReference type="GO" id="GO:0097363">
    <property type="term" value="F:protein O-acetylglucosaminyltransferase activity"/>
    <property type="evidence" value="ECO:0007669"/>
    <property type="project" value="UniProtKB-EC"/>
</dbReference>
<name>A0A3A2Z8I2_9EURO</name>
<comment type="caution">
    <text evidence="12">The sequence shown here is derived from an EMBL/GenBank/DDBJ whole genome shotgun (WGS) entry which is preliminary data.</text>
</comment>
<evidence type="ECO:0000256" key="1">
    <source>
        <dbReference type="ARBA" id="ARBA00011970"/>
    </source>
</evidence>
<evidence type="ECO:0000256" key="9">
    <source>
        <dbReference type="ARBA" id="ARBA00048317"/>
    </source>
</evidence>
<evidence type="ECO:0000259" key="11">
    <source>
        <dbReference type="Pfam" id="PF04577"/>
    </source>
</evidence>
<gene>
    <name evidence="12" type="ORF">PHISCL_08441</name>
</gene>
<keyword evidence="4" id="KW-0732">Signal</keyword>